<dbReference type="Gene3D" id="2.60.120.890">
    <property type="entry name" value="BT2081, beta-jelly-roll domain"/>
    <property type="match status" value="1"/>
</dbReference>
<accession>A0A412W697</accession>
<dbReference type="InterPro" id="IPR038653">
    <property type="entry name" value="Put_CMD_sf"/>
</dbReference>
<protein>
    <submittedName>
        <fullName evidence="3">DUF5018 domain-containing protein</fullName>
    </submittedName>
</protein>
<dbReference type="InterPro" id="IPR024311">
    <property type="entry name" value="Lipocalin-like"/>
</dbReference>
<evidence type="ECO:0000259" key="1">
    <source>
        <dbReference type="Pfam" id="PF13201"/>
    </source>
</evidence>
<dbReference type="Proteomes" id="UP000283426">
    <property type="component" value="Unassembled WGS sequence"/>
</dbReference>
<evidence type="ECO:0000313" key="3">
    <source>
        <dbReference type="EMBL" id="RGV19759.1"/>
    </source>
</evidence>
<dbReference type="AlphaFoldDB" id="A0A412W697"/>
<gene>
    <name evidence="3" type="ORF">DWW24_17590</name>
</gene>
<dbReference type="Pfam" id="PF13201">
    <property type="entry name" value="PCMD"/>
    <property type="match status" value="1"/>
</dbReference>
<comment type="caution">
    <text evidence="3">The sequence shown here is derived from an EMBL/GenBank/DDBJ whole genome shotgun (WGS) entry which is preliminary data.</text>
</comment>
<feature type="domain" description="Putative carbohydrate metabolism" evidence="1">
    <location>
        <begin position="276"/>
        <end position="525"/>
    </location>
</feature>
<dbReference type="Gene3D" id="2.60.40.2340">
    <property type="match status" value="1"/>
</dbReference>
<dbReference type="InterPro" id="IPR025112">
    <property type="entry name" value="PCMD"/>
</dbReference>
<feature type="domain" description="Lipocalin-like" evidence="2">
    <location>
        <begin position="38"/>
        <end position="164"/>
    </location>
</feature>
<dbReference type="Gene3D" id="2.40.128.350">
    <property type="match status" value="1"/>
</dbReference>
<dbReference type="Pfam" id="PF13944">
    <property type="entry name" value="Calycin_like"/>
    <property type="match status" value="1"/>
</dbReference>
<evidence type="ECO:0000313" key="4">
    <source>
        <dbReference type="Proteomes" id="UP000283426"/>
    </source>
</evidence>
<evidence type="ECO:0000259" key="2">
    <source>
        <dbReference type="Pfam" id="PF13944"/>
    </source>
</evidence>
<dbReference type="GeneID" id="61274731"/>
<dbReference type="EMBL" id="QRYW01000046">
    <property type="protein sequence ID" value="RGV19759.1"/>
    <property type="molecule type" value="Genomic_DNA"/>
</dbReference>
<dbReference type="PROSITE" id="PS51257">
    <property type="entry name" value="PROKAR_LIPOPROTEIN"/>
    <property type="match status" value="1"/>
</dbReference>
<proteinExistence type="predicted"/>
<reference evidence="3 4" key="1">
    <citation type="submission" date="2018-08" db="EMBL/GenBank/DDBJ databases">
        <title>A genome reference for cultivated species of the human gut microbiota.</title>
        <authorList>
            <person name="Zou Y."/>
            <person name="Xue W."/>
            <person name="Luo G."/>
        </authorList>
    </citation>
    <scope>NUCLEOTIDE SEQUENCE [LARGE SCALE GENOMIC DNA]</scope>
    <source>
        <strain evidence="3 4">AF14-6AC</strain>
    </source>
</reference>
<dbReference type="RefSeq" id="WP_083813730.1">
    <property type="nucleotide sequence ID" value="NZ_JADMYR010000006.1"/>
</dbReference>
<organism evidence="3 4">
    <name type="scientific">Odoribacter splanchnicus</name>
    <dbReference type="NCBI Taxonomy" id="28118"/>
    <lineage>
        <taxon>Bacteria</taxon>
        <taxon>Pseudomonadati</taxon>
        <taxon>Bacteroidota</taxon>
        <taxon>Bacteroidia</taxon>
        <taxon>Bacteroidales</taxon>
        <taxon>Odoribacteraceae</taxon>
        <taxon>Odoribacter</taxon>
    </lineage>
</organism>
<name>A0A412W697_9BACT</name>
<sequence length="527" mass="57734">MKKLIMKKLILFLFVALLTQVFTSCKDDDVYHITDTDLNGVYLGTMDVDAPFGGVQLGADDIKQKIYITKTGENLVTLQLKDFTFNNIPIGTLEITNVEVDKVHDDFKIEGTGKLTLIVGGCDIAVNGTVSAAGKCNIVIEVKVTSEGQGVNFVGLNVTVDFTGDRLAADKSSEALIKEFIFNSDSISDVIIADKTIEFYALENTVNYKFKPTITISEGATITPAADVEQDFSSPVIYTVTSEDGIVVNKYTVSEAGKVKYMDFEVWKKDNTYGFEKPEGSFASTNEGSGIVYSILEGLKSVDGFQDIVIPSWCVRSSEEGKTGKAAVLETIDLTPSKADLLRYKETLSSSDAVFIDYVLGMCPNITAGSLFLGSFDLASAMGDPLKGTQFGIPYVGEPVKFSGWYKYTPGAKFYDKDGNVVEGQTDEFAIYALLYEAKGKDGKEVTLTGTDINTSEYIVLKAEVTDKTAKEDWTYFEIPFEKMNDKEYDAANQYKLALICTSSKEGDRYRGAPGSILMIDDLKITR</sequence>